<dbReference type="eggNOG" id="arCOG05348">
    <property type="taxonomic scope" value="Archaea"/>
</dbReference>
<dbReference type="InterPro" id="IPR036188">
    <property type="entry name" value="FAD/NAD-bd_sf"/>
</dbReference>
<dbReference type="Proteomes" id="UP000003980">
    <property type="component" value="Unassembled WGS sequence"/>
</dbReference>
<dbReference type="InterPro" id="IPR052541">
    <property type="entry name" value="SQRD"/>
</dbReference>
<proteinExistence type="predicted"/>
<dbReference type="OrthoDB" id="57506at2157"/>
<reference evidence="1 2" key="1">
    <citation type="submission" date="2012-01" db="EMBL/GenBank/DDBJ databases">
        <title>Improved High-Quality Draft sequence of Metallosphaera yellowstonensis MK1.</title>
        <authorList>
            <consortium name="US DOE Joint Genome Institute"/>
            <person name="Lucas S."/>
            <person name="Han J."/>
            <person name="Cheng J.-F."/>
            <person name="Goodwin L."/>
            <person name="Pitluck S."/>
            <person name="Peters L."/>
            <person name="Teshima H."/>
            <person name="Detter J.C."/>
            <person name="Han C."/>
            <person name="Tapia R."/>
            <person name="Land M."/>
            <person name="Hauser L."/>
            <person name="Kyrpides N."/>
            <person name="Kozubal M."/>
            <person name="Macur R.E."/>
            <person name="Jay Z."/>
            <person name="Inskeep W."/>
            <person name="Woyke T."/>
        </authorList>
    </citation>
    <scope>NUCLEOTIDE SEQUENCE [LARGE SCALE GENOMIC DNA]</scope>
    <source>
        <strain evidence="1 2">MK1</strain>
    </source>
</reference>
<dbReference type="PANTHER" id="PTHR43755">
    <property type="match status" value="1"/>
</dbReference>
<dbReference type="STRING" id="671065.MetMK1DRAFT_00030360"/>
<dbReference type="RefSeq" id="WP_009075180.1">
    <property type="nucleotide sequence ID" value="NZ_JH597770.1"/>
</dbReference>
<name>H2C8W7_9CREN</name>
<organism evidence="1 2">
    <name type="scientific">Metallosphaera yellowstonensis MK1</name>
    <dbReference type="NCBI Taxonomy" id="671065"/>
    <lineage>
        <taxon>Archaea</taxon>
        <taxon>Thermoproteota</taxon>
        <taxon>Thermoprotei</taxon>
        <taxon>Sulfolobales</taxon>
        <taxon>Sulfolobaceae</taxon>
        <taxon>Metallosphaera</taxon>
    </lineage>
</organism>
<dbReference type="PANTHER" id="PTHR43755:SF1">
    <property type="entry name" value="FAD-DEPENDENT PYRIDINE NUCLEOTIDE-DISULPHIDE OXIDOREDUCTASE"/>
    <property type="match status" value="1"/>
</dbReference>
<evidence type="ECO:0008006" key="3">
    <source>
        <dbReference type="Google" id="ProtNLM"/>
    </source>
</evidence>
<dbReference type="AlphaFoldDB" id="H2C8W7"/>
<gene>
    <name evidence="1" type="ORF">MetMK1DRAFT_00030360</name>
</gene>
<evidence type="ECO:0000313" key="2">
    <source>
        <dbReference type="Proteomes" id="UP000003980"/>
    </source>
</evidence>
<protein>
    <recommendedName>
        <fullName evidence="3">Thioredoxin reductase</fullName>
    </recommendedName>
</protein>
<dbReference type="SUPFAM" id="SSF51905">
    <property type="entry name" value="FAD/NAD(P)-binding domain"/>
    <property type="match status" value="1"/>
</dbReference>
<sequence>MNMETKVNLIVGAGYAGLNAYYSLDSAIILSRTSVFKYWTAELRRVIDPSVRGEVKIPFVRVEEVNDLDIGSRTVRTNLGTYVAENLILAPGCIRPNLTQLIQESLKRKEVSLGVEDEKDEYLILQLGFYLKRLGKDVKIAGNFLRFLGTEVENKVLELTTRYGLKSTESPELVLDECKVQEPFQAYTVNQYLEIKGGVYAAGDVVKGWPKLGELAMRSGVYIGERVKGRNRGSFKPIFIFILDTGHGIGLHVRSTKPWGEDNVSLRVSRLRPLMKRFLERYYIWRRGKMGFLINL</sequence>
<dbReference type="HOGENOM" id="CLU_926288_0_0_2"/>
<dbReference type="EMBL" id="JH597770">
    <property type="protein sequence ID" value="EHP68593.1"/>
    <property type="molecule type" value="Genomic_DNA"/>
</dbReference>
<keyword evidence="2" id="KW-1185">Reference proteome</keyword>
<accession>H2C8W7</accession>
<evidence type="ECO:0000313" key="1">
    <source>
        <dbReference type="EMBL" id="EHP68593.1"/>
    </source>
</evidence>